<dbReference type="InterPro" id="IPR050613">
    <property type="entry name" value="Sec_Metabolite_Reg"/>
</dbReference>
<dbReference type="EMBL" id="WVTA01000004">
    <property type="protein sequence ID" value="KAK3214051.1"/>
    <property type="molecule type" value="Genomic_DNA"/>
</dbReference>
<evidence type="ECO:0000313" key="6">
    <source>
        <dbReference type="Proteomes" id="UP001280581"/>
    </source>
</evidence>
<feature type="compositionally biased region" description="Polar residues" evidence="3">
    <location>
        <begin position="533"/>
        <end position="570"/>
    </location>
</feature>
<organism evidence="5 6">
    <name type="scientific">Pseudopithomyces chartarum</name>
    <dbReference type="NCBI Taxonomy" id="1892770"/>
    <lineage>
        <taxon>Eukaryota</taxon>
        <taxon>Fungi</taxon>
        <taxon>Dikarya</taxon>
        <taxon>Ascomycota</taxon>
        <taxon>Pezizomycotina</taxon>
        <taxon>Dothideomycetes</taxon>
        <taxon>Pleosporomycetidae</taxon>
        <taxon>Pleosporales</taxon>
        <taxon>Massarineae</taxon>
        <taxon>Didymosphaeriaceae</taxon>
        <taxon>Pseudopithomyces</taxon>
    </lineage>
</organism>
<keyword evidence="6" id="KW-1185">Reference proteome</keyword>
<dbReference type="InterPro" id="IPR007219">
    <property type="entry name" value="XnlR_reg_dom"/>
</dbReference>
<protein>
    <recommendedName>
        <fullName evidence="4">Xylanolytic transcriptional activator regulatory domain-containing protein</fullName>
    </recommendedName>
</protein>
<reference evidence="5 6" key="1">
    <citation type="submission" date="2021-02" db="EMBL/GenBank/DDBJ databases">
        <title>Genome assembly of Pseudopithomyces chartarum.</title>
        <authorList>
            <person name="Jauregui R."/>
            <person name="Singh J."/>
            <person name="Voisey C."/>
        </authorList>
    </citation>
    <scope>NUCLEOTIDE SEQUENCE [LARGE SCALE GENOMIC DNA]</scope>
    <source>
        <strain evidence="5 6">AGR01</strain>
    </source>
</reference>
<gene>
    <name evidence="5" type="ORF">GRF29_28g1856688</name>
</gene>
<feature type="compositionally biased region" description="Acidic residues" evidence="3">
    <location>
        <begin position="9"/>
        <end position="22"/>
    </location>
</feature>
<dbReference type="GO" id="GO:0008270">
    <property type="term" value="F:zinc ion binding"/>
    <property type="evidence" value="ECO:0007669"/>
    <property type="project" value="InterPro"/>
</dbReference>
<name>A0AAN6M4A4_9PLEO</name>
<evidence type="ECO:0000256" key="1">
    <source>
        <dbReference type="ARBA" id="ARBA00004123"/>
    </source>
</evidence>
<dbReference type="PANTHER" id="PTHR31001:SF85">
    <property type="entry name" value="ZN(II)2CYS6 TRANSCRIPTION FACTOR (EUROFUNG)"/>
    <property type="match status" value="1"/>
</dbReference>
<dbReference type="SMART" id="SM00906">
    <property type="entry name" value="Fungal_trans"/>
    <property type="match status" value="1"/>
</dbReference>
<dbReference type="PANTHER" id="PTHR31001">
    <property type="entry name" value="UNCHARACTERIZED TRANSCRIPTIONAL REGULATORY PROTEIN"/>
    <property type="match status" value="1"/>
</dbReference>
<dbReference type="Proteomes" id="UP001280581">
    <property type="component" value="Unassembled WGS sequence"/>
</dbReference>
<evidence type="ECO:0000256" key="3">
    <source>
        <dbReference type="SAM" id="MobiDB-lite"/>
    </source>
</evidence>
<dbReference type="GO" id="GO:0005634">
    <property type="term" value="C:nucleus"/>
    <property type="evidence" value="ECO:0007669"/>
    <property type="project" value="UniProtKB-SubCell"/>
</dbReference>
<keyword evidence="2" id="KW-0539">Nucleus</keyword>
<sequence>DSSSKDVIPDEFESDDNAEEEDALIPRALRKQTYSPKCNTAEATQGRLTTDAGKSHYINNQKAKQVSYFETVLASDTIATAPSSTTNKPFLAGPYEAPNATTLLGSLTARPDLRSHYPAPNAIAMFLDYYATNVDSLFKLIYKPDVARIISDVANGLCTDPSAESLMFAICYAVVASTPYDNCQAQYGTDKKALVNRFRAALEQSLLKANWMTTQEITVLQSLLIWLMFASENLRSTWIICGVVMSLAQSQGLHMESSSFSLTLIESEVRRRVWWMLCQIDVRVSDNCGLEPHVPLTTNVQLPLHINDADLSNCSGARCIEPRDEWTEMSATLVKLELVHTNLRYRRHKLLLTNGEDRDSIVRAQLQRYRDVYLKYFDDGSDYSRFCCLGIRFIMARLWKLMYDASQQHEALDGSELDEPLLRYHADILEIAYQLPDRYRQFGWFFRCKYTQWHALAYLLIQLCKHTQGPAVERAWEVLDGVIGDSDTRGSRTPGIFAMAQAWRKNSLWQPLLDMLAKARYTRAKALQSPKLTVNTPTTMGSESNTNATTPNTRSVASWAGSQSPDQSRQAILGDPFFGQSLDFGEEMNWEQIDAWVNDFQAELTHDEEMSYTEDKDTLSALNWW</sequence>
<dbReference type="CDD" id="cd12148">
    <property type="entry name" value="fungal_TF_MHR"/>
    <property type="match status" value="1"/>
</dbReference>
<evidence type="ECO:0000256" key="2">
    <source>
        <dbReference type="ARBA" id="ARBA00023242"/>
    </source>
</evidence>
<dbReference type="GO" id="GO:0003677">
    <property type="term" value="F:DNA binding"/>
    <property type="evidence" value="ECO:0007669"/>
    <property type="project" value="InterPro"/>
</dbReference>
<feature type="region of interest" description="Disordered" evidence="3">
    <location>
        <begin position="533"/>
        <end position="572"/>
    </location>
</feature>
<accession>A0AAN6M4A4</accession>
<dbReference type="Pfam" id="PF04082">
    <property type="entry name" value="Fungal_trans"/>
    <property type="match status" value="1"/>
</dbReference>
<feature type="domain" description="Xylanolytic transcriptional activator regulatory" evidence="4">
    <location>
        <begin position="237"/>
        <end position="309"/>
    </location>
</feature>
<evidence type="ECO:0000313" key="5">
    <source>
        <dbReference type="EMBL" id="KAK3214051.1"/>
    </source>
</evidence>
<dbReference type="GO" id="GO:0006351">
    <property type="term" value="P:DNA-templated transcription"/>
    <property type="evidence" value="ECO:0007669"/>
    <property type="project" value="InterPro"/>
</dbReference>
<feature type="non-terminal residue" evidence="5">
    <location>
        <position position="1"/>
    </location>
</feature>
<evidence type="ECO:0000259" key="4">
    <source>
        <dbReference type="SMART" id="SM00906"/>
    </source>
</evidence>
<comment type="subcellular location">
    <subcellularLocation>
        <location evidence="1">Nucleus</location>
    </subcellularLocation>
</comment>
<feature type="region of interest" description="Disordered" evidence="3">
    <location>
        <begin position="1"/>
        <end position="22"/>
    </location>
</feature>
<dbReference type="AlphaFoldDB" id="A0AAN6M4A4"/>
<comment type="caution">
    <text evidence="5">The sequence shown here is derived from an EMBL/GenBank/DDBJ whole genome shotgun (WGS) entry which is preliminary data.</text>
</comment>
<proteinExistence type="predicted"/>